<dbReference type="OrthoDB" id="9964791at2"/>
<comment type="caution">
    <text evidence="1">The sequence shown here is derived from an EMBL/GenBank/DDBJ whole genome shotgun (WGS) entry which is preliminary data.</text>
</comment>
<organism evidence="1 2">
    <name type="scientific">Oxobacter pfennigii</name>
    <dbReference type="NCBI Taxonomy" id="36849"/>
    <lineage>
        <taxon>Bacteria</taxon>
        <taxon>Bacillati</taxon>
        <taxon>Bacillota</taxon>
        <taxon>Clostridia</taxon>
        <taxon>Eubacteriales</taxon>
        <taxon>Clostridiaceae</taxon>
        <taxon>Oxobacter</taxon>
    </lineage>
</organism>
<sequence>MKFTLECKVCPCVKFTEDDVRYCVFRKPGGVVVIRDDPDKCVFIEETSIIYKNILEQYETYRAHKSIKIIHKEA</sequence>
<dbReference type="AlphaFoldDB" id="A0A0P8WUA1"/>
<evidence type="ECO:0000313" key="1">
    <source>
        <dbReference type="EMBL" id="KPU46298.1"/>
    </source>
</evidence>
<dbReference type="EMBL" id="LKET01000008">
    <property type="protein sequence ID" value="KPU46298.1"/>
    <property type="molecule type" value="Genomic_DNA"/>
</dbReference>
<proteinExistence type="predicted"/>
<keyword evidence="2" id="KW-1185">Reference proteome</keyword>
<name>A0A0P8WUA1_9CLOT</name>
<dbReference type="Proteomes" id="UP000050326">
    <property type="component" value="Unassembled WGS sequence"/>
</dbReference>
<dbReference type="RefSeq" id="WP_054873249.1">
    <property type="nucleotide sequence ID" value="NZ_LKET01000008.1"/>
</dbReference>
<evidence type="ECO:0000313" key="2">
    <source>
        <dbReference type="Proteomes" id="UP000050326"/>
    </source>
</evidence>
<gene>
    <name evidence="1" type="ORF">OXPF_00850</name>
</gene>
<protein>
    <submittedName>
        <fullName evidence="1">Uncharacterized protein</fullName>
    </submittedName>
</protein>
<accession>A0A0P8WUA1</accession>
<reference evidence="1 2" key="1">
    <citation type="submission" date="2015-09" db="EMBL/GenBank/DDBJ databases">
        <title>Genome sequence of Oxobacter pfennigii DSM 3222.</title>
        <authorList>
            <person name="Poehlein A."/>
            <person name="Bengelsdorf F.R."/>
            <person name="Schiel-Bengelsdorf B."/>
            <person name="Duerre P."/>
            <person name="Daniel R."/>
        </authorList>
    </citation>
    <scope>NUCLEOTIDE SEQUENCE [LARGE SCALE GENOMIC DNA]</scope>
    <source>
        <strain evidence="1 2">DSM 3222</strain>
    </source>
</reference>